<dbReference type="Gene3D" id="1.10.287.3020">
    <property type="match status" value="1"/>
</dbReference>
<gene>
    <name evidence="1" type="ORF">TBH_C0497</name>
</gene>
<evidence type="ECO:0000313" key="1">
    <source>
        <dbReference type="EMBL" id="BAO43442.1"/>
    </source>
</evidence>
<dbReference type="Pfam" id="PF11342">
    <property type="entry name" value="DUF3144"/>
    <property type="match status" value="1"/>
</dbReference>
<dbReference type="OrthoDB" id="5741390at2"/>
<protein>
    <recommendedName>
        <fullName evidence="3">DUF3144 domain-containing protein</fullName>
    </recommendedName>
</protein>
<proteinExistence type="predicted"/>
<evidence type="ECO:0000313" key="2">
    <source>
        <dbReference type="Proteomes" id="UP000031631"/>
    </source>
</evidence>
<dbReference type="InterPro" id="IPR021490">
    <property type="entry name" value="DUF3144"/>
</dbReference>
<accession>A0A7U6GGY3</accession>
<organism evidence="1 2">
    <name type="scientific">Thiolapillus brandeum</name>
    <dbReference type="NCBI Taxonomy" id="1076588"/>
    <lineage>
        <taxon>Bacteria</taxon>
        <taxon>Pseudomonadati</taxon>
        <taxon>Pseudomonadota</taxon>
        <taxon>Gammaproteobacteria</taxon>
        <taxon>Chromatiales</taxon>
        <taxon>Sedimenticolaceae</taxon>
        <taxon>Thiolapillus</taxon>
    </lineage>
</organism>
<dbReference type="AlphaFoldDB" id="A0A7U6GGY3"/>
<keyword evidence="2" id="KW-1185">Reference proteome</keyword>
<name>A0A7U6GGY3_9GAMM</name>
<dbReference type="EMBL" id="AP012273">
    <property type="protein sequence ID" value="BAO43442.1"/>
    <property type="molecule type" value="Genomic_DNA"/>
</dbReference>
<reference evidence="1 2" key="1">
    <citation type="journal article" date="2014" name="PLoS ONE">
        <title>Physiological and genomic features of a novel sulfur-oxidizing gammaproteobacterium belonging to a previously uncultivated symbiotic lineage isolated from a hydrothermal vent.</title>
        <authorList>
            <person name="Nunoura T."/>
            <person name="Takaki Y."/>
            <person name="Kazama H."/>
            <person name="Kakuta J."/>
            <person name="Shimamura S."/>
            <person name="Makita H."/>
            <person name="Hirai M."/>
            <person name="Miyazaki M."/>
            <person name="Takai K."/>
        </authorList>
    </citation>
    <scope>NUCLEOTIDE SEQUENCE [LARGE SCALE GENOMIC DNA]</scope>
    <source>
        <strain evidence="1 2">Hiromi1</strain>
    </source>
</reference>
<evidence type="ECO:0008006" key="3">
    <source>
        <dbReference type="Google" id="ProtNLM"/>
    </source>
</evidence>
<dbReference type="KEGG" id="tbn:TBH_C0497"/>
<sequence length="91" mass="10179">MTDKPNRDEQILNMVDQFVAVANRLKDEGNHTDLVNTAFMLASAQYATFLAVGNTGYLKESGVRKVAKAYEQNLQLLQNLKKAQHNPEGKD</sequence>
<dbReference type="Proteomes" id="UP000031631">
    <property type="component" value="Chromosome"/>
</dbReference>
<dbReference type="RefSeq" id="WP_052469808.1">
    <property type="nucleotide sequence ID" value="NZ_AP012273.1"/>
</dbReference>